<feature type="compositionally biased region" description="Basic and acidic residues" evidence="1">
    <location>
        <begin position="141"/>
        <end position="158"/>
    </location>
</feature>
<feature type="compositionally biased region" description="Acidic residues" evidence="1">
    <location>
        <begin position="11"/>
        <end position="28"/>
    </location>
</feature>
<dbReference type="Proteomes" id="UP000652761">
    <property type="component" value="Unassembled WGS sequence"/>
</dbReference>
<dbReference type="OrthoDB" id="354304at2759"/>
<dbReference type="PANTHER" id="PTHR47927">
    <property type="entry name" value="PUTATIVE-RELATED"/>
    <property type="match status" value="1"/>
</dbReference>
<organism evidence="2 3">
    <name type="scientific">Colocasia esculenta</name>
    <name type="common">Wild taro</name>
    <name type="synonym">Arum esculentum</name>
    <dbReference type="NCBI Taxonomy" id="4460"/>
    <lineage>
        <taxon>Eukaryota</taxon>
        <taxon>Viridiplantae</taxon>
        <taxon>Streptophyta</taxon>
        <taxon>Embryophyta</taxon>
        <taxon>Tracheophyta</taxon>
        <taxon>Spermatophyta</taxon>
        <taxon>Magnoliopsida</taxon>
        <taxon>Liliopsida</taxon>
        <taxon>Araceae</taxon>
        <taxon>Aroideae</taxon>
        <taxon>Colocasieae</taxon>
        <taxon>Colocasia</taxon>
    </lineage>
</organism>
<name>A0A843T8I7_COLES</name>
<evidence type="ECO:0000313" key="2">
    <source>
        <dbReference type="EMBL" id="MQL68622.1"/>
    </source>
</evidence>
<dbReference type="AlphaFoldDB" id="A0A843T8I7"/>
<sequence>MGSSQSSQLREEEEEEEEDEEEEEEGEERELPKIAKKKVLEQEPEILPCRASASPLSPQLSAVGTPRLIGGPAIKVWDPCNVLALPPVFARGFGSADVFGDGGDRVTKVFLISHEECSLGLCPDLVGGRWPAAGLMGNGESDEKYHTREEGTKEYAQE</sequence>
<accession>A0A843T8I7</accession>
<protein>
    <submittedName>
        <fullName evidence="2">Uncharacterized protein</fullName>
    </submittedName>
</protein>
<dbReference type="PANTHER" id="PTHR47927:SF2">
    <property type="entry name" value="PHOSPHOGLYCERATE MUTASE FAMILY PROTEIN"/>
    <property type="match status" value="1"/>
</dbReference>
<comment type="caution">
    <text evidence="2">The sequence shown here is derived from an EMBL/GenBank/DDBJ whole genome shotgun (WGS) entry which is preliminary data.</text>
</comment>
<feature type="region of interest" description="Disordered" evidence="1">
    <location>
        <begin position="136"/>
        <end position="158"/>
    </location>
</feature>
<proteinExistence type="predicted"/>
<evidence type="ECO:0000313" key="3">
    <source>
        <dbReference type="Proteomes" id="UP000652761"/>
    </source>
</evidence>
<evidence type="ECO:0000256" key="1">
    <source>
        <dbReference type="SAM" id="MobiDB-lite"/>
    </source>
</evidence>
<gene>
    <name evidence="2" type="ORF">Taro_000907</name>
</gene>
<reference evidence="2" key="1">
    <citation type="submission" date="2017-07" db="EMBL/GenBank/DDBJ databases">
        <title>Taro Niue Genome Assembly and Annotation.</title>
        <authorList>
            <person name="Atibalentja N."/>
            <person name="Keating K."/>
            <person name="Fields C.J."/>
        </authorList>
    </citation>
    <scope>NUCLEOTIDE SEQUENCE</scope>
    <source>
        <strain evidence="2">Niue_2</strain>
        <tissue evidence="2">Leaf</tissue>
    </source>
</reference>
<feature type="region of interest" description="Disordered" evidence="1">
    <location>
        <begin position="1"/>
        <end position="37"/>
    </location>
</feature>
<keyword evidence="3" id="KW-1185">Reference proteome</keyword>
<dbReference type="EMBL" id="NMUH01000018">
    <property type="protein sequence ID" value="MQL68622.1"/>
    <property type="molecule type" value="Genomic_DNA"/>
</dbReference>